<evidence type="ECO:0000256" key="3">
    <source>
        <dbReference type="ARBA" id="ARBA00022833"/>
    </source>
</evidence>
<name>A0A2U1NNB6_ARTAN</name>
<dbReference type="STRING" id="35608.A0A2U1NNB6"/>
<dbReference type="InterPro" id="IPR039058">
    <property type="entry name" value="Yippee_fam"/>
</dbReference>
<evidence type="ECO:0000256" key="2">
    <source>
        <dbReference type="ARBA" id="ARBA00022723"/>
    </source>
</evidence>
<feature type="domain" description="Yippee" evidence="5">
    <location>
        <begin position="10"/>
        <end position="114"/>
    </location>
</feature>
<proteinExistence type="inferred from homology"/>
<dbReference type="GO" id="GO:0046872">
    <property type="term" value="F:metal ion binding"/>
    <property type="evidence" value="ECO:0007669"/>
    <property type="project" value="UniProtKB-KW"/>
</dbReference>
<dbReference type="InterPro" id="IPR004910">
    <property type="entry name" value="Yippee/Mis18/Cereblon"/>
</dbReference>
<dbReference type="OrthoDB" id="6407410at2759"/>
<dbReference type="InterPro" id="IPR034751">
    <property type="entry name" value="Yippee"/>
</dbReference>
<evidence type="ECO:0000259" key="5">
    <source>
        <dbReference type="PROSITE" id="PS51792"/>
    </source>
</evidence>
<dbReference type="EMBL" id="PKPP01002481">
    <property type="protein sequence ID" value="PWA74976.1"/>
    <property type="molecule type" value="Genomic_DNA"/>
</dbReference>
<accession>A0A2U1NNB6</accession>
<keyword evidence="2" id="KW-0479">Metal-binding</keyword>
<organism evidence="6 7">
    <name type="scientific">Artemisia annua</name>
    <name type="common">Sweet wormwood</name>
    <dbReference type="NCBI Taxonomy" id="35608"/>
    <lineage>
        <taxon>Eukaryota</taxon>
        <taxon>Viridiplantae</taxon>
        <taxon>Streptophyta</taxon>
        <taxon>Embryophyta</taxon>
        <taxon>Tracheophyta</taxon>
        <taxon>Spermatophyta</taxon>
        <taxon>Magnoliopsida</taxon>
        <taxon>eudicotyledons</taxon>
        <taxon>Gunneridae</taxon>
        <taxon>Pentapetalae</taxon>
        <taxon>asterids</taxon>
        <taxon>campanulids</taxon>
        <taxon>Asterales</taxon>
        <taxon>Asteraceae</taxon>
        <taxon>Asteroideae</taxon>
        <taxon>Anthemideae</taxon>
        <taxon>Artemisiinae</taxon>
        <taxon>Artemisia</taxon>
    </lineage>
</organism>
<dbReference type="PANTHER" id="PTHR13848">
    <property type="entry name" value="PROTEIN YIPPEE-LIKE CG15309-RELATED"/>
    <property type="match status" value="1"/>
</dbReference>
<dbReference type="AlphaFoldDB" id="A0A2U1NNB6"/>
<keyword evidence="3" id="KW-0862">Zinc</keyword>
<sequence>MDNMISISPRLYACYNCHNHVALHDDIVSKTFRVLAIRRLAHHGRAFLFSHVMNVVTGIVHEQQMLTGLHRVAEVSCSDCGEVLGWTYEKAYEETQKYKEGKTVLEKFKIVKDNW</sequence>
<evidence type="ECO:0000313" key="6">
    <source>
        <dbReference type="EMBL" id="PWA74976.1"/>
    </source>
</evidence>
<comment type="caution">
    <text evidence="6">The sequence shown here is derived from an EMBL/GenBank/DDBJ whole genome shotgun (WGS) entry which is preliminary data.</text>
</comment>
<gene>
    <name evidence="6" type="ORF">CTI12_AA182660</name>
</gene>
<reference evidence="6 7" key="1">
    <citation type="journal article" date="2018" name="Mol. Plant">
        <title>The genome of Artemisia annua provides insight into the evolution of Asteraceae family and artemisinin biosynthesis.</title>
        <authorList>
            <person name="Shen Q."/>
            <person name="Zhang L."/>
            <person name="Liao Z."/>
            <person name="Wang S."/>
            <person name="Yan T."/>
            <person name="Shi P."/>
            <person name="Liu M."/>
            <person name="Fu X."/>
            <person name="Pan Q."/>
            <person name="Wang Y."/>
            <person name="Lv Z."/>
            <person name="Lu X."/>
            <person name="Zhang F."/>
            <person name="Jiang W."/>
            <person name="Ma Y."/>
            <person name="Chen M."/>
            <person name="Hao X."/>
            <person name="Li L."/>
            <person name="Tang Y."/>
            <person name="Lv G."/>
            <person name="Zhou Y."/>
            <person name="Sun X."/>
            <person name="Brodelius P.E."/>
            <person name="Rose J.K.C."/>
            <person name="Tang K."/>
        </authorList>
    </citation>
    <scope>NUCLEOTIDE SEQUENCE [LARGE SCALE GENOMIC DNA]</scope>
    <source>
        <strain evidence="7">cv. Huhao1</strain>
        <tissue evidence="6">Leaf</tissue>
    </source>
</reference>
<evidence type="ECO:0000313" key="7">
    <source>
        <dbReference type="Proteomes" id="UP000245207"/>
    </source>
</evidence>
<evidence type="ECO:0000256" key="1">
    <source>
        <dbReference type="ARBA" id="ARBA00005613"/>
    </source>
</evidence>
<dbReference type="Proteomes" id="UP000245207">
    <property type="component" value="Unassembled WGS sequence"/>
</dbReference>
<evidence type="ECO:0000256" key="4">
    <source>
        <dbReference type="RuleBase" id="RU110713"/>
    </source>
</evidence>
<dbReference type="Pfam" id="PF03226">
    <property type="entry name" value="Yippee-Mis18"/>
    <property type="match status" value="1"/>
</dbReference>
<protein>
    <recommendedName>
        <fullName evidence="4">Protein yippee-like</fullName>
    </recommendedName>
</protein>
<dbReference type="PROSITE" id="PS51792">
    <property type="entry name" value="YIPPEE"/>
    <property type="match status" value="1"/>
</dbReference>
<comment type="similarity">
    <text evidence="1 4">Belongs to the yippee family.</text>
</comment>
<keyword evidence="7" id="KW-1185">Reference proteome</keyword>